<accession>A0A830FSW2</accession>
<feature type="region of interest" description="Disordered" evidence="1">
    <location>
        <begin position="1"/>
        <end position="23"/>
    </location>
</feature>
<dbReference type="EMBL" id="JAGGKO010000001">
    <property type="protein sequence ID" value="MBP1953957.1"/>
    <property type="molecule type" value="Genomic_DNA"/>
</dbReference>
<keyword evidence="4" id="KW-1185">Reference proteome</keyword>
<sequence>MSSDGADAATGEDREAADGPGPAACAVRDAALDALDDAPRCAVCPAGADFYLYEAGRVSTFVCWEHVSPYAADVNGTPADAERPIAVPLPSFTE</sequence>
<dbReference type="AlphaFoldDB" id="A0A830FSW2"/>
<feature type="region of interest" description="Disordered" evidence="1">
    <location>
        <begin position="75"/>
        <end position="94"/>
    </location>
</feature>
<comment type="caution">
    <text evidence="2">The sequence shown here is derived from an EMBL/GenBank/DDBJ whole genome shotgun (WGS) entry which is preliminary data.</text>
</comment>
<dbReference type="Proteomes" id="UP000765891">
    <property type="component" value="Unassembled WGS sequence"/>
</dbReference>
<reference evidence="3" key="3">
    <citation type="submission" date="2021-03" db="EMBL/GenBank/DDBJ databases">
        <title>Genomic Encyclopedia of Type Strains, Phase IV (KMG-IV): sequencing the most valuable type-strain genomes for metagenomic binning, comparative biology and taxonomic classification.</title>
        <authorList>
            <person name="Goeker M."/>
        </authorList>
    </citation>
    <scope>NUCLEOTIDE SEQUENCE</scope>
    <source>
        <strain evidence="3">DSM 22443</strain>
    </source>
</reference>
<dbReference type="RefSeq" id="WP_229732282.1">
    <property type="nucleotide sequence ID" value="NZ_BMOO01000001.1"/>
</dbReference>
<evidence type="ECO:0000313" key="4">
    <source>
        <dbReference type="Proteomes" id="UP000614609"/>
    </source>
</evidence>
<proteinExistence type="predicted"/>
<dbReference type="EMBL" id="BMOO01000001">
    <property type="protein sequence ID" value="GGM56185.1"/>
    <property type="molecule type" value="Genomic_DNA"/>
</dbReference>
<reference evidence="2" key="2">
    <citation type="submission" date="2020-09" db="EMBL/GenBank/DDBJ databases">
        <authorList>
            <person name="Sun Q."/>
            <person name="Ohkuma M."/>
        </authorList>
    </citation>
    <scope>NUCLEOTIDE SEQUENCE</scope>
    <source>
        <strain evidence="2">JCM 16108</strain>
    </source>
</reference>
<protein>
    <submittedName>
        <fullName evidence="2">Uncharacterized protein</fullName>
    </submittedName>
</protein>
<gene>
    <name evidence="2" type="ORF">GCM10009017_02960</name>
    <name evidence="3" type="ORF">J2752_000838</name>
</gene>
<evidence type="ECO:0000313" key="3">
    <source>
        <dbReference type="EMBL" id="MBP1953957.1"/>
    </source>
</evidence>
<evidence type="ECO:0000256" key="1">
    <source>
        <dbReference type="SAM" id="MobiDB-lite"/>
    </source>
</evidence>
<evidence type="ECO:0000313" key="2">
    <source>
        <dbReference type="EMBL" id="GGM56185.1"/>
    </source>
</evidence>
<organism evidence="2 4">
    <name type="scientific">Halarchaeum rubridurum</name>
    <dbReference type="NCBI Taxonomy" id="489911"/>
    <lineage>
        <taxon>Archaea</taxon>
        <taxon>Methanobacteriati</taxon>
        <taxon>Methanobacteriota</taxon>
        <taxon>Stenosarchaea group</taxon>
        <taxon>Halobacteria</taxon>
        <taxon>Halobacteriales</taxon>
        <taxon>Halobacteriaceae</taxon>
    </lineage>
</organism>
<reference evidence="2" key="1">
    <citation type="journal article" date="2014" name="Int. J. Syst. Evol. Microbiol.">
        <title>Complete genome sequence of Corynebacterium casei LMG S-19264T (=DSM 44701T), isolated from a smear-ripened cheese.</title>
        <authorList>
            <consortium name="US DOE Joint Genome Institute (JGI-PGF)"/>
            <person name="Walter F."/>
            <person name="Albersmeier A."/>
            <person name="Kalinowski J."/>
            <person name="Ruckert C."/>
        </authorList>
    </citation>
    <scope>NUCLEOTIDE SEQUENCE</scope>
    <source>
        <strain evidence="2">JCM 16108</strain>
    </source>
</reference>
<name>A0A830FSW2_9EURY</name>
<dbReference type="Proteomes" id="UP000614609">
    <property type="component" value="Unassembled WGS sequence"/>
</dbReference>